<dbReference type="PANTHER" id="PTHR30086:SF20">
    <property type="entry name" value="ARGININE EXPORTER PROTEIN ARGO-RELATED"/>
    <property type="match status" value="1"/>
</dbReference>
<evidence type="ECO:0008006" key="9">
    <source>
        <dbReference type="Google" id="ProtNLM"/>
    </source>
</evidence>
<evidence type="ECO:0000256" key="5">
    <source>
        <dbReference type="ARBA" id="ARBA00023136"/>
    </source>
</evidence>
<name>A0A2U2DMG8_9HYPH</name>
<dbReference type="GO" id="GO:0015171">
    <property type="term" value="F:amino acid transmembrane transporter activity"/>
    <property type="evidence" value="ECO:0007669"/>
    <property type="project" value="TreeGrafter"/>
</dbReference>
<evidence type="ECO:0000256" key="4">
    <source>
        <dbReference type="ARBA" id="ARBA00022989"/>
    </source>
</evidence>
<evidence type="ECO:0000256" key="3">
    <source>
        <dbReference type="ARBA" id="ARBA00022692"/>
    </source>
</evidence>
<organism evidence="7 8">
    <name type="scientific">Metarhizobium album</name>
    <dbReference type="NCBI Taxonomy" id="2182425"/>
    <lineage>
        <taxon>Bacteria</taxon>
        <taxon>Pseudomonadati</taxon>
        <taxon>Pseudomonadota</taxon>
        <taxon>Alphaproteobacteria</taxon>
        <taxon>Hyphomicrobiales</taxon>
        <taxon>Rhizobiaceae</taxon>
        <taxon>Metarhizobium</taxon>
    </lineage>
</organism>
<keyword evidence="2" id="KW-1003">Cell membrane</keyword>
<keyword evidence="3 6" id="KW-0812">Transmembrane</keyword>
<proteinExistence type="predicted"/>
<comment type="caution">
    <text evidence="7">The sequence shown here is derived from an EMBL/GenBank/DDBJ whole genome shotgun (WGS) entry which is preliminary data.</text>
</comment>
<dbReference type="AlphaFoldDB" id="A0A2U2DMG8"/>
<evidence type="ECO:0000256" key="6">
    <source>
        <dbReference type="SAM" id="Phobius"/>
    </source>
</evidence>
<feature type="transmembrane region" description="Helical" evidence="6">
    <location>
        <begin position="186"/>
        <end position="206"/>
    </location>
</feature>
<dbReference type="InterPro" id="IPR001123">
    <property type="entry name" value="LeuE-type"/>
</dbReference>
<evidence type="ECO:0000256" key="1">
    <source>
        <dbReference type="ARBA" id="ARBA00004651"/>
    </source>
</evidence>
<feature type="transmembrane region" description="Helical" evidence="6">
    <location>
        <begin position="161"/>
        <end position="180"/>
    </location>
</feature>
<dbReference type="Pfam" id="PF01810">
    <property type="entry name" value="LysE"/>
    <property type="match status" value="1"/>
</dbReference>
<keyword evidence="5 6" id="KW-0472">Membrane</keyword>
<sequence>MVRRGDGCHRPEIQAGLIEHWRRPRVSGRISAEESMSTEYLAIYAVGAAIILALPGPGNCLMLSYGRSRRHLQSLAAAAGITLTGTVLTTAIATLVAVAGGLSELLAAVLRGCGMAVLVWSVLVLWRLRGMTGLVADNDNLDGKNAASAFLKGARTMIRNYWQLTLFGALATQAVGPGIVNFQQTIVFSVIFIAFSILTNLIYAIFAGRIHKRLRRLETRKIKGRTRGKLRVNAGIVSVGYRRLAA</sequence>
<dbReference type="EMBL" id="QFBC01000010">
    <property type="protein sequence ID" value="PWE54496.1"/>
    <property type="molecule type" value="Genomic_DNA"/>
</dbReference>
<evidence type="ECO:0000313" key="7">
    <source>
        <dbReference type="EMBL" id="PWE54496.1"/>
    </source>
</evidence>
<feature type="transmembrane region" description="Helical" evidence="6">
    <location>
        <begin position="105"/>
        <end position="126"/>
    </location>
</feature>
<comment type="subcellular location">
    <subcellularLocation>
        <location evidence="1">Cell membrane</location>
        <topology evidence="1">Multi-pass membrane protein</topology>
    </subcellularLocation>
</comment>
<evidence type="ECO:0000313" key="8">
    <source>
        <dbReference type="Proteomes" id="UP000245252"/>
    </source>
</evidence>
<gene>
    <name evidence="7" type="ORF">DEM27_20575</name>
</gene>
<keyword evidence="4 6" id="KW-1133">Transmembrane helix</keyword>
<dbReference type="GO" id="GO:0005886">
    <property type="term" value="C:plasma membrane"/>
    <property type="evidence" value="ECO:0007669"/>
    <property type="project" value="UniProtKB-SubCell"/>
</dbReference>
<reference evidence="7 8" key="1">
    <citation type="submission" date="2018-05" db="EMBL/GenBank/DDBJ databases">
        <title>The draft genome of strain NS-104.</title>
        <authorList>
            <person name="Hang P."/>
            <person name="Jiang J."/>
        </authorList>
    </citation>
    <scope>NUCLEOTIDE SEQUENCE [LARGE SCALE GENOMIC DNA]</scope>
    <source>
        <strain evidence="7 8">NS-104</strain>
    </source>
</reference>
<dbReference type="PANTHER" id="PTHR30086">
    <property type="entry name" value="ARGININE EXPORTER PROTEIN ARGO"/>
    <property type="match status" value="1"/>
</dbReference>
<protein>
    <recommendedName>
        <fullName evidence="9">Lysine transporter LysE</fullName>
    </recommendedName>
</protein>
<evidence type="ECO:0000256" key="2">
    <source>
        <dbReference type="ARBA" id="ARBA00022475"/>
    </source>
</evidence>
<dbReference type="Proteomes" id="UP000245252">
    <property type="component" value="Unassembled WGS sequence"/>
</dbReference>
<keyword evidence="8" id="KW-1185">Reference proteome</keyword>
<accession>A0A2U2DMG8</accession>
<feature type="transmembrane region" description="Helical" evidence="6">
    <location>
        <begin position="75"/>
        <end position="99"/>
    </location>
</feature>
<feature type="transmembrane region" description="Helical" evidence="6">
    <location>
        <begin position="41"/>
        <end position="63"/>
    </location>
</feature>